<keyword evidence="4" id="KW-1003">Cell membrane</keyword>
<gene>
    <name evidence="12" type="ORF">EHT25_29910</name>
</gene>
<keyword evidence="3" id="KW-0813">Transport</keyword>
<evidence type="ECO:0000256" key="5">
    <source>
        <dbReference type="ARBA" id="ARBA00022519"/>
    </source>
</evidence>
<keyword evidence="5" id="KW-0997">Cell inner membrane</keyword>
<dbReference type="InterPro" id="IPR037682">
    <property type="entry name" value="TonB_C"/>
</dbReference>
<keyword evidence="8 10" id="KW-1133">Transmembrane helix</keyword>
<keyword evidence="9 10" id="KW-0472">Membrane</keyword>
<dbReference type="NCBIfam" id="TIGR01352">
    <property type="entry name" value="tonB_Cterm"/>
    <property type="match status" value="1"/>
</dbReference>
<dbReference type="OrthoDB" id="1112758at2"/>
<comment type="subcellular location">
    <subcellularLocation>
        <location evidence="1">Cell inner membrane</location>
        <topology evidence="1">Single-pass membrane protein</topology>
        <orientation evidence="1">Periplasmic side</orientation>
    </subcellularLocation>
</comment>
<proteinExistence type="inferred from homology"/>
<dbReference type="Gene3D" id="3.30.1150.10">
    <property type="match status" value="1"/>
</dbReference>
<name>A0A3P1BDQ7_9BACT</name>
<feature type="transmembrane region" description="Helical" evidence="10">
    <location>
        <begin position="82"/>
        <end position="103"/>
    </location>
</feature>
<evidence type="ECO:0000256" key="10">
    <source>
        <dbReference type="SAM" id="Phobius"/>
    </source>
</evidence>
<dbReference type="PROSITE" id="PS52015">
    <property type="entry name" value="TONB_CTD"/>
    <property type="match status" value="1"/>
</dbReference>
<comment type="similarity">
    <text evidence="2">Belongs to the TonB family.</text>
</comment>
<sequence length="416" mass="45740">MTEPNQHNDHLTAEDLRNYRDKALSAAEQHRVERLLLENPLYAEALEGLEASGQNPAELNRISGELHERLQNRVADKKVKRLPIWIPAAAASVVLVLSIGLYVKMQERSEQPERMVSAPAPQISAQKDAVLAEKPVENPIVEEALPAQPAKPQPPLLARSAEPVLPNNKPVPARDSLIIPKDNLLAVSPAPAPAASHPQSFEVPGDRMRSVKIVDQPVRGRVFDEEKRPLPGVLVRAKNTDQQVVTDSSGRFRLNRVRKTDTLQLVSIGYLQQEILAGHSRTDSIQLKPDTQALSEVVVVGYGAQAKKYAAGSRTRMAPAKTALTSAPSAPANFKSYLDENRRMPPEAKEKGISGTVRVRFLVAPDGSVSQFSIIKSLGYGCDEEAIRLIREGPRWKPLIRNGQPVAQFAEQDMVF</sequence>
<evidence type="ECO:0000256" key="6">
    <source>
        <dbReference type="ARBA" id="ARBA00022692"/>
    </source>
</evidence>
<keyword evidence="6 10" id="KW-0812">Transmembrane</keyword>
<evidence type="ECO:0000256" key="4">
    <source>
        <dbReference type="ARBA" id="ARBA00022475"/>
    </source>
</evidence>
<dbReference type="Gene3D" id="2.60.40.1120">
    <property type="entry name" value="Carboxypeptidase-like, regulatory domain"/>
    <property type="match status" value="1"/>
</dbReference>
<dbReference type="SUPFAM" id="SSF74653">
    <property type="entry name" value="TolA/TonB C-terminal domain"/>
    <property type="match status" value="1"/>
</dbReference>
<dbReference type="InterPro" id="IPR051045">
    <property type="entry name" value="TonB-dependent_transducer"/>
</dbReference>
<dbReference type="Pfam" id="PF13715">
    <property type="entry name" value="CarbopepD_reg_2"/>
    <property type="match status" value="1"/>
</dbReference>
<keyword evidence="13" id="KW-1185">Reference proteome</keyword>
<dbReference type="PANTHER" id="PTHR33446">
    <property type="entry name" value="PROTEIN TONB-RELATED"/>
    <property type="match status" value="1"/>
</dbReference>
<reference evidence="12 13" key="1">
    <citation type="submission" date="2018-11" db="EMBL/GenBank/DDBJ databases">
        <authorList>
            <person name="Zhou Z."/>
            <person name="Wang G."/>
        </authorList>
    </citation>
    <scope>NUCLEOTIDE SEQUENCE [LARGE SCALE GENOMIC DNA]</scope>
    <source>
        <strain evidence="12 13">KCTC52004</strain>
    </source>
</reference>
<dbReference type="GO" id="GO:0031992">
    <property type="term" value="F:energy transducer activity"/>
    <property type="evidence" value="ECO:0007669"/>
    <property type="project" value="TreeGrafter"/>
</dbReference>
<evidence type="ECO:0000256" key="7">
    <source>
        <dbReference type="ARBA" id="ARBA00022927"/>
    </source>
</evidence>
<dbReference type="AlphaFoldDB" id="A0A3P1BDQ7"/>
<evidence type="ECO:0000256" key="3">
    <source>
        <dbReference type="ARBA" id="ARBA00022448"/>
    </source>
</evidence>
<dbReference type="GO" id="GO:0055085">
    <property type="term" value="P:transmembrane transport"/>
    <property type="evidence" value="ECO:0007669"/>
    <property type="project" value="InterPro"/>
</dbReference>
<evidence type="ECO:0000256" key="2">
    <source>
        <dbReference type="ARBA" id="ARBA00006555"/>
    </source>
</evidence>
<evidence type="ECO:0000256" key="9">
    <source>
        <dbReference type="ARBA" id="ARBA00023136"/>
    </source>
</evidence>
<dbReference type="Pfam" id="PF03544">
    <property type="entry name" value="TonB_C"/>
    <property type="match status" value="1"/>
</dbReference>
<dbReference type="PANTHER" id="PTHR33446:SF2">
    <property type="entry name" value="PROTEIN TONB"/>
    <property type="match status" value="1"/>
</dbReference>
<evidence type="ECO:0000313" key="13">
    <source>
        <dbReference type="Proteomes" id="UP000271925"/>
    </source>
</evidence>
<comment type="caution">
    <text evidence="12">The sequence shown here is derived from an EMBL/GenBank/DDBJ whole genome shotgun (WGS) entry which is preliminary data.</text>
</comment>
<feature type="domain" description="TonB C-terminal" evidence="11">
    <location>
        <begin position="329"/>
        <end position="416"/>
    </location>
</feature>
<protein>
    <submittedName>
        <fullName evidence="12">TonB family protein</fullName>
    </submittedName>
</protein>
<dbReference type="InterPro" id="IPR008969">
    <property type="entry name" value="CarboxyPept-like_regulatory"/>
</dbReference>
<organism evidence="12 13">
    <name type="scientific">Larkinella rosea</name>
    <dbReference type="NCBI Taxonomy" id="2025312"/>
    <lineage>
        <taxon>Bacteria</taxon>
        <taxon>Pseudomonadati</taxon>
        <taxon>Bacteroidota</taxon>
        <taxon>Cytophagia</taxon>
        <taxon>Cytophagales</taxon>
        <taxon>Spirosomataceae</taxon>
        <taxon>Larkinella</taxon>
    </lineage>
</organism>
<evidence type="ECO:0000259" key="11">
    <source>
        <dbReference type="PROSITE" id="PS52015"/>
    </source>
</evidence>
<dbReference type="InterPro" id="IPR006260">
    <property type="entry name" value="TonB/TolA_C"/>
</dbReference>
<evidence type="ECO:0000256" key="8">
    <source>
        <dbReference type="ARBA" id="ARBA00022989"/>
    </source>
</evidence>
<dbReference type="SUPFAM" id="SSF49464">
    <property type="entry name" value="Carboxypeptidase regulatory domain-like"/>
    <property type="match status" value="1"/>
</dbReference>
<accession>A0A3P1BDQ7</accession>
<dbReference type="RefSeq" id="WP_124879098.1">
    <property type="nucleotide sequence ID" value="NZ_RQJO01000015.1"/>
</dbReference>
<evidence type="ECO:0000313" key="12">
    <source>
        <dbReference type="EMBL" id="RRA99184.1"/>
    </source>
</evidence>
<evidence type="ECO:0000256" key="1">
    <source>
        <dbReference type="ARBA" id="ARBA00004383"/>
    </source>
</evidence>
<dbReference type="Proteomes" id="UP000271925">
    <property type="component" value="Unassembled WGS sequence"/>
</dbReference>
<dbReference type="GO" id="GO:0015031">
    <property type="term" value="P:protein transport"/>
    <property type="evidence" value="ECO:0007669"/>
    <property type="project" value="UniProtKB-KW"/>
</dbReference>
<keyword evidence="7" id="KW-0653">Protein transport</keyword>
<dbReference type="GO" id="GO:0098797">
    <property type="term" value="C:plasma membrane protein complex"/>
    <property type="evidence" value="ECO:0007669"/>
    <property type="project" value="TreeGrafter"/>
</dbReference>
<dbReference type="EMBL" id="RQJO01000015">
    <property type="protein sequence ID" value="RRA99184.1"/>
    <property type="molecule type" value="Genomic_DNA"/>
</dbReference>